<keyword evidence="1" id="KW-0805">Transcription regulation</keyword>
<accession>A0A846REN0</accession>
<dbReference type="InterPro" id="IPR036271">
    <property type="entry name" value="Tet_transcr_reg_TetR-rel_C_sf"/>
</dbReference>
<sequence>MAERRETSRREIVDAAWSIAREDGLAAVTLREVAARVGMRAPSLYTHFESRNAIFDAMFAQAWRDSLEQMEAGVVNAPRNGLRDFLKWNSRTFFEFCVSDPARYQLMNQRTIPGFEPTPESYAPSVTAWERFREELAPYGVTRTEDIDLYTALLGGLIDAQLANDPGGNRWGKLLDRAVDMYVDGLDLP</sequence>
<keyword evidence="2 4" id="KW-0238">DNA-binding</keyword>
<dbReference type="PROSITE" id="PS50977">
    <property type="entry name" value="HTH_TETR_2"/>
    <property type="match status" value="1"/>
</dbReference>
<dbReference type="RefSeq" id="WP_167991276.1">
    <property type="nucleotide sequence ID" value="NZ_JAATJL010000001.1"/>
</dbReference>
<evidence type="ECO:0000256" key="2">
    <source>
        <dbReference type="ARBA" id="ARBA00023125"/>
    </source>
</evidence>
<evidence type="ECO:0000313" key="6">
    <source>
        <dbReference type="EMBL" id="NJC21493.1"/>
    </source>
</evidence>
<comment type="caution">
    <text evidence="6">The sequence shown here is derived from an EMBL/GenBank/DDBJ whole genome shotgun (WGS) entry which is preliminary data.</text>
</comment>
<dbReference type="InterPro" id="IPR050109">
    <property type="entry name" value="HTH-type_TetR-like_transc_reg"/>
</dbReference>
<evidence type="ECO:0000256" key="3">
    <source>
        <dbReference type="ARBA" id="ARBA00023163"/>
    </source>
</evidence>
<dbReference type="Proteomes" id="UP000547458">
    <property type="component" value="Unassembled WGS sequence"/>
</dbReference>
<evidence type="ECO:0000313" key="7">
    <source>
        <dbReference type="Proteomes" id="UP000547458"/>
    </source>
</evidence>
<dbReference type="AlphaFoldDB" id="A0A846REN0"/>
<gene>
    <name evidence="6" type="ORF">BJ994_000569</name>
</gene>
<proteinExistence type="predicted"/>
<dbReference type="PANTHER" id="PTHR30055">
    <property type="entry name" value="HTH-TYPE TRANSCRIPTIONAL REGULATOR RUTR"/>
    <property type="match status" value="1"/>
</dbReference>
<feature type="domain" description="HTH tetR-type" evidence="5">
    <location>
        <begin position="6"/>
        <end position="66"/>
    </location>
</feature>
<organism evidence="6 7">
    <name type="scientific">Arthrobacter pigmenti</name>
    <dbReference type="NCBI Taxonomy" id="271432"/>
    <lineage>
        <taxon>Bacteria</taxon>
        <taxon>Bacillati</taxon>
        <taxon>Actinomycetota</taxon>
        <taxon>Actinomycetes</taxon>
        <taxon>Micrococcales</taxon>
        <taxon>Micrococcaceae</taxon>
        <taxon>Arthrobacter</taxon>
    </lineage>
</organism>
<reference evidence="6 7" key="1">
    <citation type="submission" date="2020-03" db="EMBL/GenBank/DDBJ databases">
        <title>Sequencing the genomes of 1000 actinobacteria strains.</title>
        <authorList>
            <person name="Klenk H.-P."/>
        </authorList>
    </citation>
    <scope>NUCLEOTIDE SEQUENCE [LARGE SCALE GENOMIC DNA]</scope>
    <source>
        <strain evidence="6 7">DSM 16403</strain>
    </source>
</reference>
<dbReference type="SUPFAM" id="SSF48498">
    <property type="entry name" value="Tetracyclin repressor-like, C-terminal domain"/>
    <property type="match status" value="1"/>
</dbReference>
<dbReference type="SUPFAM" id="SSF46689">
    <property type="entry name" value="Homeodomain-like"/>
    <property type="match status" value="1"/>
</dbReference>
<dbReference type="PANTHER" id="PTHR30055:SF234">
    <property type="entry name" value="HTH-TYPE TRANSCRIPTIONAL REGULATOR BETI"/>
    <property type="match status" value="1"/>
</dbReference>
<dbReference type="GO" id="GO:0003700">
    <property type="term" value="F:DNA-binding transcription factor activity"/>
    <property type="evidence" value="ECO:0007669"/>
    <property type="project" value="TreeGrafter"/>
</dbReference>
<dbReference type="EMBL" id="JAATJL010000001">
    <property type="protein sequence ID" value="NJC21493.1"/>
    <property type="molecule type" value="Genomic_DNA"/>
</dbReference>
<name>A0A846REN0_9MICC</name>
<evidence type="ECO:0000256" key="1">
    <source>
        <dbReference type="ARBA" id="ARBA00023015"/>
    </source>
</evidence>
<dbReference type="InterPro" id="IPR001647">
    <property type="entry name" value="HTH_TetR"/>
</dbReference>
<keyword evidence="3" id="KW-0804">Transcription</keyword>
<dbReference type="Pfam" id="PF00440">
    <property type="entry name" value="TetR_N"/>
    <property type="match status" value="1"/>
</dbReference>
<protein>
    <submittedName>
        <fullName evidence="6">AcrR family transcriptional regulator</fullName>
    </submittedName>
</protein>
<keyword evidence="7" id="KW-1185">Reference proteome</keyword>
<evidence type="ECO:0000259" key="5">
    <source>
        <dbReference type="PROSITE" id="PS50977"/>
    </source>
</evidence>
<dbReference type="InterPro" id="IPR009057">
    <property type="entry name" value="Homeodomain-like_sf"/>
</dbReference>
<dbReference type="PRINTS" id="PR00455">
    <property type="entry name" value="HTHTETR"/>
</dbReference>
<dbReference type="Gene3D" id="1.10.357.10">
    <property type="entry name" value="Tetracycline Repressor, domain 2"/>
    <property type="match status" value="1"/>
</dbReference>
<feature type="DNA-binding region" description="H-T-H motif" evidence="4">
    <location>
        <begin position="29"/>
        <end position="48"/>
    </location>
</feature>
<dbReference type="GO" id="GO:0000976">
    <property type="term" value="F:transcription cis-regulatory region binding"/>
    <property type="evidence" value="ECO:0007669"/>
    <property type="project" value="TreeGrafter"/>
</dbReference>
<evidence type="ECO:0000256" key="4">
    <source>
        <dbReference type="PROSITE-ProRule" id="PRU00335"/>
    </source>
</evidence>